<reference evidence="3" key="1">
    <citation type="journal article" date="2014" name="Proc. Natl. Acad. Sci. U.S.A.">
        <title>Extensive sampling of basidiomycete genomes demonstrates inadequacy of the white-rot/brown-rot paradigm for wood decay fungi.</title>
        <authorList>
            <person name="Riley R."/>
            <person name="Salamov A.A."/>
            <person name="Brown D.W."/>
            <person name="Nagy L.G."/>
            <person name="Floudas D."/>
            <person name="Held B.W."/>
            <person name="Levasseur A."/>
            <person name="Lombard V."/>
            <person name="Morin E."/>
            <person name="Otillar R."/>
            <person name="Lindquist E.A."/>
            <person name="Sun H."/>
            <person name="LaButti K.M."/>
            <person name="Schmutz J."/>
            <person name="Jabbour D."/>
            <person name="Luo H."/>
            <person name="Baker S.E."/>
            <person name="Pisabarro A.G."/>
            <person name="Walton J.D."/>
            <person name="Blanchette R.A."/>
            <person name="Henrissat B."/>
            <person name="Martin F."/>
            <person name="Cullen D."/>
            <person name="Hibbett D.S."/>
            <person name="Grigoriev I.V."/>
        </authorList>
    </citation>
    <scope>NUCLEOTIDE SEQUENCE [LARGE SCALE GENOMIC DNA]</scope>
    <source>
        <strain evidence="3">FD-172 SS1</strain>
    </source>
</reference>
<dbReference type="Proteomes" id="UP000027195">
    <property type="component" value="Unassembled WGS sequence"/>
</dbReference>
<evidence type="ECO:0008006" key="4">
    <source>
        <dbReference type="Google" id="ProtNLM"/>
    </source>
</evidence>
<proteinExistence type="inferred from homology"/>
<dbReference type="GO" id="GO:0043328">
    <property type="term" value="P:protein transport to vacuole involved in ubiquitin-dependent protein catabolic process via the multivesicular body sorting pathway"/>
    <property type="evidence" value="ECO:0007669"/>
    <property type="project" value="TreeGrafter"/>
</dbReference>
<dbReference type="Pfam" id="PF04157">
    <property type="entry name" value="EAP30"/>
    <property type="match status" value="1"/>
</dbReference>
<dbReference type="FunCoup" id="A0A067MG18">
    <property type="interactions" value="234"/>
</dbReference>
<evidence type="ECO:0000256" key="1">
    <source>
        <dbReference type="ARBA" id="ARBA00009834"/>
    </source>
</evidence>
<evidence type="ECO:0000313" key="3">
    <source>
        <dbReference type="Proteomes" id="UP000027195"/>
    </source>
</evidence>
<accession>A0A067MG18</accession>
<dbReference type="Gene3D" id="6.10.140.180">
    <property type="match status" value="1"/>
</dbReference>
<protein>
    <recommendedName>
        <fullName evidence="4">Vacuolar-sorting protein SNF8</fullName>
    </recommendedName>
</protein>
<keyword evidence="3" id="KW-1185">Reference proteome</keyword>
<dbReference type="InterPro" id="IPR016689">
    <property type="entry name" value="ESCRT-2_cplx_Snf8"/>
</dbReference>
<dbReference type="PANTHER" id="PTHR12806:SF0">
    <property type="entry name" value="VACUOLAR-SORTING PROTEIN SNF8"/>
    <property type="match status" value="1"/>
</dbReference>
<comment type="similarity">
    <text evidence="1">Belongs to the SNF8 family.</text>
</comment>
<sequence>MYRRGGAGIAAFDRHTQSTQSYSELSSSLTATQVASLQSQLATFRASLSRFASSHRSDIRRDPEFRRAFQQMCAAIGVDPLAGPRKGSWWAELLGLGDWQYELGVQVVGICVSTRERNGGIIEMRELLRLLTKLRGLSGIDGAITEDDVARSIKIMETLGAGYEIFQVGDKKMVRSVFKELDNDQAVVLEIAQSTNGRVDEKGVQSKTGWTVERVRVALDNMVFRDGLCWVDEDEQLGTVYWVPAVMIWYD</sequence>
<dbReference type="HOGENOM" id="CLU_070147_0_0_1"/>
<gene>
    <name evidence="2" type="ORF">BOTBODRAFT_33359</name>
</gene>
<dbReference type="InParanoid" id="A0A067MG18"/>
<name>A0A067MG18_BOTB1</name>
<dbReference type="OrthoDB" id="283883at2759"/>
<dbReference type="PANTHER" id="PTHR12806">
    <property type="entry name" value="EAP30 SUBUNIT OF ELL COMPLEX"/>
    <property type="match status" value="1"/>
</dbReference>
<dbReference type="Gene3D" id="1.10.10.10">
    <property type="entry name" value="Winged helix-like DNA-binding domain superfamily/Winged helix DNA-binding domain"/>
    <property type="match status" value="2"/>
</dbReference>
<dbReference type="STRING" id="930990.A0A067MG18"/>
<dbReference type="AlphaFoldDB" id="A0A067MG18"/>
<evidence type="ECO:0000313" key="2">
    <source>
        <dbReference type="EMBL" id="KDQ13660.1"/>
    </source>
</evidence>
<dbReference type="InterPro" id="IPR036390">
    <property type="entry name" value="WH_DNA-bd_sf"/>
</dbReference>
<dbReference type="EMBL" id="KL198042">
    <property type="protein sequence ID" value="KDQ13660.1"/>
    <property type="molecule type" value="Genomic_DNA"/>
</dbReference>
<dbReference type="InterPro" id="IPR040608">
    <property type="entry name" value="Snf8/Vps36"/>
</dbReference>
<dbReference type="InterPro" id="IPR036388">
    <property type="entry name" value="WH-like_DNA-bd_sf"/>
</dbReference>
<dbReference type="GO" id="GO:0000814">
    <property type="term" value="C:ESCRT II complex"/>
    <property type="evidence" value="ECO:0007669"/>
    <property type="project" value="InterPro"/>
</dbReference>
<organism evidence="2 3">
    <name type="scientific">Botryobasidium botryosum (strain FD-172 SS1)</name>
    <dbReference type="NCBI Taxonomy" id="930990"/>
    <lineage>
        <taxon>Eukaryota</taxon>
        <taxon>Fungi</taxon>
        <taxon>Dikarya</taxon>
        <taxon>Basidiomycota</taxon>
        <taxon>Agaricomycotina</taxon>
        <taxon>Agaricomycetes</taxon>
        <taxon>Cantharellales</taxon>
        <taxon>Botryobasidiaceae</taxon>
        <taxon>Botryobasidium</taxon>
    </lineage>
</organism>
<dbReference type="SUPFAM" id="SSF46785">
    <property type="entry name" value="Winged helix' DNA-binding domain"/>
    <property type="match status" value="2"/>
</dbReference>